<keyword evidence="2" id="KW-0456">Lyase</keyword>
<reference evidence="4" key="1">
    <citation type="submission" date="2022-11" db="UniProtKB">
        <authorList>
            <consortium name="WormBaseParasite"/>
        </authorList>
    </citation>
    <scope>IDENTIFICATION</scope>
</reference>
<proteinExistence type="predicted"/>
<dbReference type="GO" id="GO:0000166">
    <property type="term" value="F:nucleotide binding"/>
    <property type="evidence" value="ECO:0007669"/>
    <property type="project" value="UniProtKB-KW"/>
</dbReference>
<name>A0A914IE89_GLORO</name>
<dbReference type="PANTHER" id="PTHR45627">
    <property type="entry name" value="ADENYLATE CYCLASE TYPE 1"/>
    <property type="match status" value="1"/>
</dbReference>
<dbReference type="WBParaSite" id="Gr19_v10_g9414.t1">
    <property type="protein sequence ID" value="Gr19_v10_g9414.t1"/>
    <property type="gene ID" value="Gr19_v10_g9414"/>
</dbReference>
<keyword evidence="1" id="KW-0547">Nucleotide-binding</keyword>
<evidence type="ECO:0000313" key="4">
    <source>
        <dbReference type="WBParaSite" id="Gr19_v10_g9414.t1"/>
    </source>
</evidence>
<dbReference type="Gene3D" id="3.30.70.1230">
    <property type="entry name" value="Nucleotide cyclase"/>
    <property type="match status" value="1"/>
</dbReference>
<evidence type="ECO:0000313" key="3">
    <source>
        <dbReference type="Proteomes" id="UP000887572"/>
    </source>
</evidence>
<sequence length="673" mass="79469">MVDQLLMLSFTFAVRFLVSVDYYYYYYDWQLETLLSAYKILSTSNDDTNGVFPFQIFQFSHFKSLRVIEFTNQKITKEHTSEPNQYIENFKFLLKLSDYSLTLFEMYKLLETILIEAKGMDNESNVRALGEQPRALYTFVKQYFVEKINNKMSKFSLLKPNFFRKQSKVRTSKKQLLRCALVAFGMGMNRRTYDYSDYAKYYEDIKNECSEFEFEFKPHKYVKIFKIRLFAIELESFHEPLTSYTRVIAIEFKGVAQFADALRKMIVDDLDSDQNNDDSTAKGLLNSNELKILFRILDVFQSGEVKYDGKYQLMSFPQMLAERFLERLYTLTQKKWSAFCKIDNQVDFVQTMRMIASTEQLEFNYSFFEFKINISHKMVEINLPNWKSPDYMQNRIIKELRQAKVKENFNFLLSLSDYTATLYELLKMAKKLAMENKIPKVESIEVAIGQFILTKQEFCTENSIENDDKKYFDENLVNFSKAINIDFSPRDELQQIVPEIVEEIKQMLQNDNWNYSHLNYIKIVEWDLLEFNLHKIGKDQKWEQIKQLRAKSQKAFSDWYSNKNVENKLNFEETMKNLIQILLAVQAAICGVLGGLKKWPFDIMSNDVTLANHMESSGVPGRLWSLLMLTLTTFHVANGIKSGSDHVNHQEDADQNWWLWIWISAIVISIILL</sequence>
<dbReference type="PANTHER" id="PTHR45627:SF12">
    <property type="entry name" value="ADENYLATE CYCLASE TYPE 2"/>
    <property type="match status" value="1"/>
</dbReference>
<evidence type="ECO:0000256" key="2">
    <source>
        <dbReference type="ARBA" id="ARBA00023239"/>
    </source>
</evidence>
<dbReference type="AlphaFoldDB" id="A0A914IE89"/>
<keyword evidence="3" id="KW-1185">Reference proteome</keyword>
<organism evidence="3 4">
    <name type="scientific">Globodera rostochiensis</name>
    <name type="common">Golden nematode worm</name>
    <name type="synonym">Heterodera rostochiensis</name>
    <dbReference type="NCBI Taxonomy" id="31243"/>
    <lineage>
        <taxon>Eukaryota</taxon>
        <taxon>Metazoa</taxon>
        <taxon>Ecdysozoa</taxon>
        <taxon>Nematoda</taxon>
        <taxon>Chromadorea</taxon>
        <taxon>Rhabditida</taxon>
        <taxon>Tylenchina</taxon>
        <taxon>Tylenchomorpha</taxon>
        <taxon>Tylenchoidea</taxon>
        <taxon>Heteroderidae</taxon>
        <taxon>Heteroderinae</taxon>
        <taxon>Globodera</taxon>
    </lineage>
</organism>
<dbReference type="Proteomes" id="UP000887572">
    <property type="component" value="Unplaced"/>
</dbReference>
<dbReference type="GO" id="GO:0005886">
    <property type="term" value="C:plasma membrane"/>
    <property type="evidence" value="ECO:0007669"/>
    <property type="project" value="TreeGrafter"/>
</dbReference>
<accession>A0A914IE89</accession>
<dbReference type="GO" id="GO:0007189">
    <property type="term" value="P:adenylate cyclase-activating G protein-coupled receptor signaling pathway"/>
    <property type="evidence" value="ECO:0007669"/>
    <property type="project" value="TreeGrafter"/>
</dbReference>
<protein>
    <submittedName>
        <fullName evidence="4">Uncharacterized protein</fullName>
    </submittedName>
</protein>
<dbReference type="InterPro" id="IPR029787">
    <property type="entry name" value="Nucleotide_cyclase"/>
</dbReference>
<dbReference type="GO" id="GO:0004016">
    <property type="term" value="F:adenylate cyclase activity"/>
    <property type="evidence" value="ECO:0007669"/>
    <property type="project" value="TreeGrafter"/>
</dbReference>
<dbReference type="SUPFAM" id="SSF55073">
    <property type="entry name" value="Nucleotide cyclase"/>
    <property type="match status" value="1"/>
</dbReference>
<evidence type="ECO:0000256" key="1">
    <source>
        <dbReference type="ARBA" id="ARBA00022741"/>
    </source>
</evidence>